<accession>A0A934V9R6</accession>
<keyword evidence="1" id="KW-0732">Signal</keyword>
<feature type="chain" id="PRO_5036955267" evidence="1">
    <location>
        <begin position="25"/>
        <end position="369"/>
    </location>
</feature>
<name>A0A934V9R6_9BACT</name>
<dbReference type="AlphaFoldDB" id="A0A934V9R6"/>
<keyword evidence="3" id="KW-1185">Reference proteome</keyword>
<comment type="caution">
    <text evidence="2">The sequence shown here is derived from an EMBL/GenBank/DDBJ whole genome shotgun (WGS) entry which is preliminary data.</text>
</comment>
<dbReference type="InterPro" id="IPR011041">
    <property type="entry name" value="Quinoprot_gluc/sorb_DH_b-prop"/>
</dbReference>
<evidence type="ECO:0000313" key="3">
    <source>
        <dbReference type="Proteomes" id="UP000600139"/>
    </source>
</evidence>
<evidence type="ECO:0000256" key="1">
    <source>
        <dbReference type="SAM" id="SignalP"/>
    </source>
</evidence>
<evidence type="ECO:0000313" key="2">
    <source>
        <dbReference type="EMBL" id="MBK1814071.1"/>
    </source>
</evidence>
<proteinExistence type="predicted"/>
<dbReference type="Proteomes" id="UP000600139">
    <property type="component" value="Unassembled WGS sequence"/>
</dbReference>
<reference evidence="2" key="1">
    <citation type="submission" date="2021-01" db="EMBL/GenBank/DDBJ databases">
        <title>Modified the classification status of verrucomicrobia.</title>
        <authorList>
            <person name="Feng X."/>
        </authorList>
    </citation>
    <scope>NUCLEOTIDE SEQUENCE</scope>
    <source>
        <strain evidence="2">JCM 18052</strain>
    </source>
</reference>
<feature type="signal peptide" evidence="1">
    <location>
        <begin position="1"/>
        <end position="24"/>
    </location>
</feature>
<dbReference type="EMBL" id="JAENIK010000001">
    <property type="protein sequence ID" value="MBK1814071.1"/>
    <property type="molecule type" value="Genomic_DNA"/>
</dbReference>
<sequence>MNSRQSALSLVLSLLSCIAGPARAETPPVDLPAVIDAGAWPAGHVQGIAVDRRNGHIYLSFTRLLVKIDFKGNVIGTIGGFTGHLGDLDIDETNGRIYGSLEYKAENAFYIAIIDGGRIDRTDMKAQDSDIFQTVHLAEVVKDYSADMNADGRFDGDKADTPDHRHGCSGIDGVSFGPRFGRTGGKQYLTVAYGIYSNTARADNDDQILLQYDASDWLARHARPLDEAAPHRSGPEAADGKYFIHTGNTTYGVQNLEYDHTGQRWLMGVYAGKKTSFPNYTLFSVEAVALPSPVGTTDAGTFSLPLSPIGKQDAATGVRGWYQKADVGIAALGDGLFYLATDGKRDGKQTATLTLQRWTGAADKPFEDK</sequence>
<protein>
    <submittedName>
        <fullName evidence="2">Uncharacterized protein</fullName>
    </submittedName>
</protein>
<organism evidence="2 3">
    <name type="scientific">Luteolibacter yonseiensis</name>
    <dbReference type="NCBI Taxonomy" id="1144680"/>
    <lineage>
        <taxon>Bacteria</taxon>
        <taxon>Pseudomonadati</taxon>
        <taxon>Verrucomicrobiota</taxon>
        <taxon>Verrucomicrobiia</taxon>
        <taxon>Verrucomicrobiales</taxon>
        <taxon>Verrucomicrobiaceae</taxon>
        <taxon>Luteolibacter</taxon>
    </lineage>
</organism>
<dbReference type="PROSITE" id="PS51257">
    <property type="entry name" value="PROKAR_LIPOPROTEIN"/>
    <property type="match status" value="1"/>
</dbReference>
<dbReference type="SUPFAM" id="SSF50952">
    <property type="entry name" value="Soluble quinoprotein glucose dehydrogenase"/>
    <property type="match status" value="1"/>
</dbReference>
<dbReference type="RefSeq" id="WP_200349037.1">
    <property type="nucleotide sequence ID" value="NZ_BAABHZ010000005.1"/>
</dbReference>
<gene>
    <name evidence="2" type="ORF">JIN84_00420</name>
</gene>